<feature type="region of interest" description="Disordered" evidence="1">
    <location>
        <begin position="117"/>
        <end position="142"/>
    </location>
</feature>
<feature type="chain" id="PRO_5011634862" description="Lipoprotein" evidence="2">
    <location>
        <begin position="24"/>
        <end position="142"/>
    </location>
</feature>
<dbReference type="AlphaFoldDB" id="A0A1I0E721"/>
<dbReference type="RefSeq" id="WP_093329333.1">
    <property type="nucleotide sequence ID" value="NZ_AP027363.1"/>
</dbReference>
<dbReference type="EMBL" id="FOHK01000007">
    <property type="protein sequence ID" value="SET40997.1"/>
    <property type="molecule type" value="Genomic_DNA"/>
</dbReference>
<evidence type="ECO:0000256" key="2">
    <source>
        <dbReference type="SAM" id="SignalP"/>
    </source>
</evidence>
<keyword evidence="2" id="KW-0732">Signal</keyword>
<keyword evidence="4" id="KW-1185">Reference proteome</keyword>
<evidence type="ECO:0000256" key="1">
    <source>
        <dbReference type="SAM" id="MobiDB-lite"/>
    </source>
</evidence>
<evidence type="ECO:0000313" key="3">
    <source>
        <dbReference type="EMBL" id="SET40997.1"/>
    </source>
</evidence>
<proteinExistence type="predicted"/>
<name>A0A1I0E721_THASX</name>
<gene>
    <name evidence="3" type="ORF">SAMN05660429_01757</name>
</gene>
<dbReference type="PROSITE" id="PS51257">
    <property type="entry name" value="PROKAR_LIPOPROTEIN"/>
    <property type="match status" value="1"/>
</dbReference>
<feature type="signal peptide" evidence="2">
    <location>
        <begin position="1"/>
        <end position="23"/>
    </location>
</feature>
<dbReference type="OrthoDB" id="6899340at2"/>
<evidence type="ECO:0000313" key="4">
    <source>
        <dbReference type="Proteomes" id="UP000199308"/>
    </source>
</evidence>
<evidence type="ECO:0008006" key="5">
    <source>
        <dbReference type="Google" id="ProtNLM"/>
    </source>
</evidence>
<reference evidence="3 4" key="1">
    <citation type="submission" date="2016-10" db="EMBL/GenBank/DDBJ databases">
        <authorList>
            <person name="de Groot N.N."/>
        </authorList>
    </citation>
    <scope>NUCLEOTIDE SEQUENCE [LARGE SCALE GENOMIC DNA]</scope>
    <source>
        <strain evidence="3 4">DSM 19706</strain>
    </source>
</reference>
<accession>A0A1I0E721</accession>
<dbReference type="Proteomes" id="UP000199308">
    <property type="component" value="Unassembled WGS sequence"/>
</dbReference>
<sequence>MNIKSSFFLAAAATALFTACASADKTMPSDVQVYISSGQTQCNNDGMTLAQSKALLTEQEVLVSTSSCAMVTGISYISMCGAETGIIHVHQIKSVNLDKATEAGFKPVGTLQERGLGFEKTSCPSGAGQQPAKPKQPPKSIN</sequence>
<protein>
    <recommendedName>
        <fullName evidence="5">Lipoprotein</fullName>
    </recommendedName>
</protein>
<dbReference type="STRING" id="349064.SAMN05660429_01757"/>
<organism evidence="3 4">
    <name type="scientific">Thalassotalea agarivorans</name>
    <name type="common">Thalassomonas agarivorans</name>
    <dbReference type="NCBI Taxonomy" id="349064"/>
    <lineage>
        <taxon>Bacteria</taxon>
        <taxon>Pseudomonadati</taxon>
        <taxon>Pseudomonadota</taxon>
        <taxon>Gammaproteobacteria</taxon>
        <taxon>Alteromonadales</taxon>
        <taxon>Colwelliaceae</taxon>
        <taxon>Thalassotalea</taxon>
    </lineage>
</organism>